<dbReference type="AlphaFoldDB" id="A0A2T7AUP9"/>
<name>A0A2T7AUP9_9ENTR</name>
<comment type="caution">
    <text evidence="1">The sequence shown here is derived from an EMBL/GenBank/DDBJ whole genome shotgun (WGS) entry which is preliminary data.</text>
</comment>
<dbReference type="OrthoDB" id="6465904at2"/>
<dbReference type="EMBL" id="MSAG01000064">
    <property type="protein sequence ID" value="PUX15510.1"/>
    <property type="molecule type" value="Genomic_DNA"/>
</dbReference>
<evidence type="ECO:0000313" key="1">
    <source>
        <dbReference type="EMBL" id="PUX15510.1"/>
    </source>
</evidence>
<accession>A0A2T7AUP9</accession>
<organism evidence="1">
    <name type="scientific">Cronobacter turicensis</name>
    <dbReference type="NCBI Taxonomy" id="413502"/>
    <lineage>
        <taxon>Bacteria</taxon>
        <taxon>Pseudomonadati</taxon>
        <taxon>Pseudomonadota</taxon>
        <taxon>Gammaproteobacteria</taxon>
        <taxon>Enterobacterales</taxon>
        <taxon>Enterobacteriaceae</taxon>
        <taxon>Cronobacter</taxon>
    </lineage>
</organism>
<dbReference type="RefSeq" id="WP_075199802.1">
    <property type="nucleotide sequence ID" value="NZ_CP187984.1"/>
</dbReference>
<sequence length="131" mass="15212">MKKISNSYVSMVWQALAEDPNMDGSFIGLNLSNEESLDLVLKGLIKPSYDNLPPFIKDRCKNSFAYAISFYDEKQLKRLYESAIPVFDPPSKISMREFYIIVWDILFPGEDFMINNPDDYIEVAFSDLYKK</sequence>
<protein>
    <submittedName>
        <fullName evidence="1">Uncharacterized protein</fullName>
    </submittedName>
</protein>
<gene>
    <name evidence="1" type="ORF">BS411_22360</name>
</gene>
<reference evidence="1" key="1">
    <citation type="submission" date="2016-12" db="EMBL/GenBank/DDBJ databases">
        <title>Analysis of the Molecular Diversity Among Cronobacter Species Isolated from Filth Flies Using a Pan Genomic DNA Microarray.</title>
        <authorList>
            <person name="Pava-Ripoll M."/>
            <person name="Tall B."/>
            <person name="Farber J."/>
            <person name="Fanning S."/>
            <person name="Lehner A."/>
            <person name="Stephan R."/>
            <person name="Pagotto F."/>
            <person name="Iverson C."/>
            <person name="Ziobro G."/>
            <person name="Miller A."/>
            <person name="Pearson R."/>
            <person name="Yan Q."/>
            <person name="Kim M."/>
            <person name="Jeong S."/>
            <person name="Park J."/>
            <person name="Jun S."/>
            <person name="Choi H."/>
            <person name="Chung T."/>
            <person name="Yoo Y."/>
            <person name="Park E."/>
            <person name="Hwang S."/>
            <person name="Lee B."/>
            <person name="Sathyamoorthy V."/>
            <person name="Carter L."/>
            <person name="Mammel M."/>
            <person name="Jackson S."/>
            <person name="Kothary M."/>
            <person name="Patel I."/>
            <person name="Grim C."/>
            <person name="Gopinath G."/>
            <person name="Gangiredla J."/>
            <person name="Chase H."/>
        </authorList>
    </citation>
    <scope>NUCLEOTIDE SEQUENCE [LARGE SCALE GENOMIC DNA]</scope>
    <source>
        <strain evidence="1">MOD1-Sh41s</strain>
    </source>
</reference>
<proteinExistence type="predicted"/>